<reference evidence="2" key="1">
    <citation type="journal article" date="2020" name="Microbiol. Resour. Announc.">
        <title>Complete Genome Sequence of Novel Psychrotolerant Legionella Strain TUM19329, Isolated from Antarctic Lake Sediment.</title>
        <authorList>
            <person name="Shimada S."/>
            <person name="Nakai R."/>
            <person name="Aoki K."/>
            <person name="Shimoeda N."/>
            <person name="Ohno G."/>
            <person name="Miyazaki Y."/>
            <person name="Kudoh S."/>
            <person name="Imura S."/>
            <person name="Watanabe K."/>
            <person name="Ishii Y."/>
            <person name="Tateda K."/>
        </authorList>
    </citation>
    <scope>NUCLEOTIDE SEQUENCE [LARGE SCALE GENOMIC DNA]</scope>
    <source>
        <strain evidence="2">TUM19329</strain>
    </source>
</reference>
<gene>
    <name evidence="2" type="ORF">TUM19329_22610</name>
</gene>
<dbReference type="EMBL" id="AP022839">
    <property type="protein sequence ID" value="BCA95900.1"/>
    <property type="molecule type" value="Genomic_DNA"/>
</dbReference>
<dbReference type="RefSeq" id="WP_173237374.1">
    <property type="nucleotide sequence ID" value="NZ_AP022839.1"/>
</dbReference>
<evidence type="ECO:0000313" key="2">
    <source>
        <dbReference type="EMBL" id="BCA95900.1"/>
    </source>
</evidence>
<evidence type="ECO:0000256" key="1">
    <source>
        <dbReference type="SAM" id="MobiDB-lite"/>
    </source>
</evidence>
<accession>A0A6F8T6X9</accession>
<protein>
    <recommendedName>
        <fullName evidence="4">Coiled-coil protein</fullName>
    </recommendedName>
</protein>
<dbReference type="Proteomes" id="UP000502894">
    <property type="component" value="Chromosome"/>
</dbReference>
<evidence type="ECO:0000313" key="3">
    <source>
        <dbReference type="Proteomes" id="UP000502894"/>
    </source>
</evidence>
<keyword evidence="3" id="KW-1185">Reference proteome</keyword>
<name>A0A6F8T6X9_9GAMM</name>
<dbReference type="AlphaFoldDB" id="A0A6F8T6X9"/>
<organism evidence="2 3">
    <name type="scientific">Legionella antarctica</name>
    <dbReference type="NCBI Taxonomy" id="2708020"/>
    <lineage>
        <taxon>Bacteria</taxon>
        <taxon>Pseudomonadati</taxon>
        <taxon>Pseudomonadota</taxon>
        <taxon>Gammaproteobacteria</taxon>
        <taxon>Legionellales</taxon>
        <taxon>Legionellaceae</taxon>
        <taxon>Legionella</taxon>
    </lineage>
</organism>
<evidence type="ECO:0008006" key="4">
    <source>
        <dbReference type="Google" id="ProtNLM"/>
    </source>
</evidence>
<feature type="region of interest" description="Disordered" evidence="1">
    <location>
        <begin position="464"/>
        <end position="483"/>
    </location>
</feature>
<sequence>MLDFQTTDGQTKVIIPLQIRPYSHKAMPTITGSAFSEEAGTVLYGLYEMEYLLPEGDRIRLIANHHQKTVQLMLFTHNPQLLKLLPGERPSSLVADIINRIHRYQIRSQSYKKPLSSAQQEKLQLARECINSLTLLLREERRLKSLDYIGHEELRRKVLSLIELCRDGNRMLANNPIISEGTFGYLLYDAHKAAQHYQFNRLHAVSRQDQMDFTKIKSNKTNQAPPCFVWDSELHIGHNSHDLDDALRTICQHYQLTPANNLSELSANRFAKLEDFFRQFWRDGQDWMEYLSITDKPSHKTDISHRSDGVSITQITPYYKFKGLAQKGYVNLNQLIKDLTNSSQEPVHARTIKGAKKILGCLPNNNWVALTKHQQIILRLDNKLVQIRYFIKDNLFYPLPEGQDLYILSQVSKRHLYFPERFGLKITAFISHLPTFFKSFFKSIGHYIAHDLQEEFFNQVHATHPHSDQNFNTPSSLPPKKRSSLHEALENNGLLANGQTLEEFIKEHINNSPYVIARANHPPSPPAYDNPFHRALGLFRHIARLFIDTGERNPIVGTLAMGAYVYGAGAILAPNTLADVLTKLHLKGLIAGIEPTQRLAHWMSHGTRAEAASASITYWQATVASGNMDKFFIDAVNILKDDLAEVAIIASLALSLGYGITKAIPSLQKEMGDFPYTNYAALGGKGGTALYDTITHPGNDWLLGTCKWFLKGVINVGKLIVAPFFEGYYYGYQNGFLRGWWKSGLLVKRLTKQFFATIADLILIILTIPLLEISSLLIHIPFRGITNIFRKLLASLGNVKTIGQLFLSFAERPSLNNYLSDFRISRLYGFTSPFGYFSNHLLINIGINTLRFIFLPPLQLIKNILILPFFDLASLIFRLSLSIINPTSRIFAYAIGIVLDTLGDAWDNSLGFLFSSSATGLTIICNWLDTKIGQLKQYLLSLIEIARGELYNWAFAEEDNHTHLALNEQEYYCSQPRRFELIPHSESHCLLHKLLDKGTDSYQTESLNQEIYYDKLFKSLSKTTSETADQQFCTVQPS</sequence>
<proteinExistence type="predicted"/>
<dbReference type="KEGG" id="lant:TUM19329_22610"/>